<proteinExistence type="predicted"/>
<evidence type="ECO:0000313" key="1">
    <source>
        <dbReference type="EMBL" id="CAK0783099.1"/>
    </source>
</evidence>
<gene>
    <name evidence="1" type="ORF">CVIRNUC_006294</name>
</gene>
<evidence type="ECO:0000313" key="2">
    <source>
        <dbReference type="Proteomes" id="UP001314263"/>
    </source>
</evidence>
<organism evidence="1 2">
    <name type="scientific">Coccomyxa viridis</name>
    <dbReference type="NCBI Taxonomy" id="1274662"/>
    <lineage>
        <taxon>Eukaryota</taxon>
        <taxon>Viridiplantae</taxon>
        <taxon>Chlorophyta</taxon>
        <taxon>core chlorophytes</taxon>
        <taxon>Trebouxiophyceae</taxon>
        <taxon>Trebouxiophyceae incertae sedis</taxon>
        <taxon>Coccomyxaceae</taxon>
        <taxon>Coccomyxa</taxon>
    </lineage>
</organism>
<comment type="caution">
    <text evidence="1">The sequence shown here is derived from an EMBL/GenBank/DDBJ whole genome shotgun (WGS) entry which is preliminary data.</text>
</comment>
<keyword evidence="2" id="KW-1185">Reference proteome</keyword>
<dbReference type="EMBL" id="CAUYUE010000008">
    <property type="protein sequence ID" value="CAK0783099.1"/>
    <property type="molecule type" value="Genomic_DNA"/>
</dbReference>
<accession>A0AAV1I7Q4</accession>
<sequence>MSFFARVLNHLVNEVLVNGLANNRTFQQLAVRSNAWVADIAKKSAEHQKKIGQQAQDFQKTFRDEMKKGIDEQFKQK</sequence>
<protein>
    <submittedName>
        <fullName evidence="1">Uncharacterized protein</fullName>
    </submittedName>
</protein>
<dbReference type="AlphaFoldDB" id="A0AAV1I7Q4"/>
<dbReference type="PANTHER" id="PTHR34966:SF1">
    <property type="entry name" value="OS04G0508100 PROTEIN"/>
    <property type="match status" value="1"/>
</dbReference>
<name>A0AAV1I7Q4_9CHLO</name>
<dbReference type="Proteomes" id="UP001314263">
    <property type="component" value="Unassembled WGS sequence"/>
</dbReference>
<reference evidence="1 2" key="1">
    <citation type="submission" date="2023-10" db="EMBL/GenBank/DDBJ databases">
        <authorList>
            <person name="Maclean D."/>
            <person name="Macfadyen A."/>
        </authorList>
    </citation>
    <scope>NUCLEOTIDE SEQUENCE [LARGE SCALE GENOMIC DNA]</scope>
</reference>
<dbReference type="PANTHER" id="PTHR34966">
    <property type="entry name" value="OSJNBA0043L24.15 PROTEIN"/>
    <property type="match status" value="1"/>
</dbReference>